<keyword evidence="1" id="KW-1133">Transmembrane helix</keyword>
<proteinExistence type="predicted"/>
<dbReference type="EMBL" id="GBRH01197981">
    <property type="protein sequence ID" value="JAD99914.1"/>
    <property type="molecule type" value="Transcribed_RNA"/>
</dbReference>
<evidence type="ECO:0000256" key="1">
    <source>
        <dbReference type="SAM" id="Phobius"/>
    </source>
</evidence>
<accession>A0A0A9EGM1</accession>
<reference evidence="2" key="2">
    <citation type="journal article" date="2015" name="Data Brief">
        <title>Shoot transcriptome of the giant reed, Arundo donax.</title>
        <authorList>
            <person name="Barrero R.A."/>
            <person name="Guerrero F.D."/>
            <person name="Moolhuijzen P."/>
            <person name="Goolsby J.A."/>
            <person name="Tidwell J."/>
            <person name="Bellgard S.E."/>
            <person name="Bellgard M.I."/>
        </authorList>
    </citation>
    <scope>NUCLEOTIDE SEQUENCE</scope>
    <source>
        <tissue evidence="2">Shoot tissue taken approximately 20 cm above the soil surface</tissue>
    </source>
</reference>
<name>A0A0A9EGM1_ARUDO</name>
<organism evidence="2">
    <name type="scientific">Arundo donax</name>
    <name type="common">Giant reed</name>
    <name type="synonym">Donax arundinaceus</name>
    <dbReference type="NCBI Taxonomy" id="35708"/>
    <lineage>
        <taxon>Eukaryota</taxon>
        <taxon>Viridiplantae</taxon>
        <taxon>Streptophyta</taxon>
        <taxon>Embryophyta</taxon>
        <taxon>Tracheophyta</taxon>
        <taxon>Spermatophyta</taxon>
        <taxon>Magnoliopsida</taxon>
        <taxon>Liliopsida</taxon>
        <taxon>Poales</taxon>
        <taxon>Poaceae</taxon>
        <taxon>PACMAD clade</taxon>
        <taxon>Arundinoideae</taxon>
        <taxon>Arundineae</taxon>
        <taxon>Arundo</taxon>
    </lineage>
</organism>
<sequence>MLVDESSESEAAPFCGFFLFLMLACFFRMR</sequence>
<dbReference type="AlphaFoldDB" id="A0A0A9EGM1"/>
<keyword evidence="1" id="KW-0472">Membrane</keyword>
<protein>
    <submittedName>
        <fullName evidence="2">Uncharacterized protein</fullName>
    </submittedName>
</protein>
<feature type="transmembrane region" description="Helical" evidence="1">
    <location>
        <begin position="12"/>
        <end position="29"/>
    </location>
</feature>
<keyword evidence="1" id="KW-0812">Transmembrane</keyword>
<evidence type="ECO:0000313" key="2">
    <source>
        <dbReference type="EMBL" id="JAD99914.1"/>
    </source>
</evidence>
<reference evidence="2" key="1">
    <citation type="submission" date="2014-09" db="EMBL/GenBank/DDBJ databases">
        <authorList>
            <person name="Magalhaes I.L.F."/>
            <person name="Oliveira U."/>
            <person name="Santos F.R."/>
            <person name="Vidigal T.H.D.A."/>
            <person name="Brescovit A.D."/>
            <person name="Santos A.J."/>
        </authorList>
    </citation>
    <scope>NUCLEOTIDE SEQUENCE</scope>
    <source>
        <tissue evidence="2">Shoot tissue taken approximately 20 cm above the soil surface</tissue>
    </source>
</reference>